<organism evidence="1 2">
    <name type="scientific">Mucuna pruriens</name>
    <name type="common">Velvet bean</name>
    <name type="synonym">Dolichos pruriens</name>
    <dbReference type="NCBI Taxonomy" id="157652"/>
    <lineage>
        <taxon>Eukaryota</taxon>
        <taxon>Viridiplantae</taxon>
        <taxon>Streptophyta</taxon>
        <taxon>Embryophyta</taxon>
        <taxon>Tracheophyta</taxon>
        <taxon>Spermatophyta</taxon>
        <taxon>Magnoliopsida</taxon>
        <taxon>eudicotyledons</taxon>
        <taxon>Gunneridae</taxon>
        <taxon>Pentapetalae</taxon>
        <taxon>rosids</taxon>
        <taxon>fabids</taxon>
        <taxon>Fabales</taxon>
        <taxon>Fabaceae</taxon>
        <taxon>Papilionoideae</taxon>
        <taxon>50 kb inversion clade</taxon>
        <taxon>NPAAA clade</taxon>
        <taxon>indigoferoid/millettioid clade</taxon>
        <taxon>Phaseoleae</taxon>
        <taxon>Mucuna</taxon>
    </lineage>
</organism>
<dbReference type="PANTHER" id="PTHR32108">
    <property type="entry name" value="DNA-DIRECTED RNA POLYMERASE SUBUNIT ALPHA"/>
    <property type="match status" value="1"/>
</dbReference>
<reference evidence="1" key="1">
    <citation type="submission" date="2018-05" db="EMBL/GenBank/DDBJ databases">
        <title>Draft genome of Mucuna pruriens seed.</title>
        <authorList>
            <person name="Nnadi N.E."/>
            <person name="Vos R."/>
            <person name="Hasami M.H."/>
            <person name="Devisetty U.K."/>
            <person name="Aguiy J.C."/>
        </authorList>
    </citation>
    <scope>NUCLEOTIDE SEQUENCE [LARGE SCALE GENOMIC DNA]</scope>
    <source>
        <strain evidence="1">JCA_2017</strain>
    </source>
</reference>
<protein>
    <submittedName>
        <fullName evidence="1">Uncharacterized protein</fullName>
    </submittedName>
</protein>
<dbReference type="OrthoDB" id="1418540at2759"/>
<sequence length="82" mass="9543">MRKKRPRSYKKRKEERNKKLLMKVLNEAHVAHDIMLDKFGGIVGNIVANNYLTFTEEEIPTKGKGHNRALHISMKCMDHILA</sequence>
<name>A0A371HBF5_MUCPR</name>
<dbReference type="Proteomes" id="UP000257109">
    <property type="component" value="Unassembled WGS sequence"/>
</dbReference>
<feature type="non-terminal residue" evidence="1">
    <location>
        <position position="1"/>
    </location>
</feature>
<accession>A0A371HBF5</accession>
<dbReference type="EMBL" id="QJKJ01003075">
    <property type="protein sequence ID" value="RDY00090.1"/>
    <property type="molecule type" value="Genomic_DNA"/>
</dbReference>
<keyword evidence="2" id="KW-1185">Reference proteome</keyword>
<gene>
    <name evidence="1" type="ORF">CR513_16778</name>
</gene>
<proteinExistence type="predicted"/>
<comment type="caution">
    <text evidence="1">The sequence shown here is derived from an EMBL/GenBank/DDBJ whole genome shotgun (WGS) entry which is preliminary data.</text>
</comment>
<dbReference type="AlphaFoldDB" id="A0A371HBF5"/>
<evidence type="ECO:0000313" key="2">
    <source>
        <dbReference type="Proteomes" id="UP000257109"/>
    </source>
</evidence>
<dbReference type="PANTHER" id="PTHR32108:SF9">
    <property type="entry name" value="REVERSE TRANSCRIPTASE RNASE H-LIKE DOMAIN-CONTAINING PROTEIN"/>
    <property type="match status" value="1"/>
</dbReference>
<evidence type="ECO:0000313" key="1">
    <source>
        <dbReference type="EMBL" id="RDY00090.1"/>
    </source>
</evidence>